<evidence type="ECO:0008006" key="4">
    <source>
        <dbReference type="Google" id="ProtNLM"/>
    </source>
</evidence>
<keyword evidence="3" id="KW-1185">Reference proteome</keyword>
<dbReference type="InterPro" id="IPR042230">
    <property type="entry name" value="CusF_sf"/>
</dbReference>
<dbReference type="RefSeq" id="WP_034788973.1">
    <property type="nucleotide sequence ID" value="NZ_JMPJ01000032.1"/>
</dbReference>
<evidence type="ECO:0000256" key="1">
    <source>
        <dbReference type="SAM" id="SignalP"/>
    </source>
</evidence>
<protein>
    <recommendedName>
        <fullName evidence="4">CusF family cation efflux system protein</fullName>
    </recommendedName>
</protein>
<comment type="caution">
    <text evidence="2">The sequence shown here is derived from an EMBL/GenBank/DDBJ whole genome shotgun (WGS) entry which is preliminary data.</text>
</comment>
<dbReference type="STRING" id="910964.GEAM_0958"/>
<sequence>MSKLIKTLALSAVIFAAAPQFASATSMSGDMAGMDMSGNSAKSDVAKASGVVKKIDTANGMVTLQHGPIPAIQWPAMTMGFKVADPALLNTIKEGEEVDFSLKPENGNQVVVAIAAKK</sequence>
<dbReference type="EMBL" id="JMPJ01000032">
    <property type="protein sequence ID" value="KFC84014.1"/>
    <property type="molecule type" value="Genomic_DNA"/>
</dbReference>
<feature type="chain" id="PRO_5001791375" description="CusF family cation efflux system protein" evidence="1">
    <location>
        <begin position="23"/>
        <end position="118"/>
    </location>
</feature>
<keyword evidence="1" id="KW-0732">Signal</keyword>
<gene>
    <name evidence="2" type="ORF">GEAM_0958</name>
</gene>
<dbReference type="Pfam" id="PF11604">
    <property type="entry name" value="CusF_Ec"/>
    <property type="match status" value="1"/>
</dbReference>
<dbReference type="Gene3D" id="2.40.50.320">
    <property type="entry name" value="Copper binding periplasmic protein CusF"/>
    <property type="match status" value="1"/>
</dbReference>
<reference evidence="2 3" key="1">
    <citation type="submission" date="2014-05" db="EMBL/GenBank/DDBJ databases">
        <title>ATOL: Assembling a taxonomically balanced genome-scale reconstruction of the evolutionary history of the Enterobacteriaceae.</title>
        <authorList>
            <person name="Plunkett G.III."/>
            <person name="Neeno-Eckwall E.C."/>
            <person name="Glasner J.D."/>
            <person name="Perna N.T."/>
        </authorList>
    </citation>
    <scope>NUCLEOTIDE SEQUENCE [LARGE SCALE GENOMIC DNA]</scope>
    <source>
        <strain evidence="2 3">ATCC 33852</strain>
    </source>
</reference>
<name>A0A085GJW9_EWIA3</name>
<feature type="signal peptide" evidence="1">
    <location>
        <begin position="1"/>
        <end position="22"/>
    </location>
</feature>
<evidence type="ECO:0000313" key="3">
    <source>
        <dbReference type="Proteomes" id="UP000028640"/>
    </source>
</evidence>
<dbReference type="Proteomes" id="UP000028640">
    <property type="component" value="Unassembled WGS sequence"/>
</dbReference>
<proteinExistence type="predicted"/>
<dbReference type="AlphaFoldDB" id="A0A085GJW9"/>
<dbReference type="eggNOG" id="COG5569">
    <property type="taxonomic scope" value="Bacteria"/>
</dbReference>
<evidence type="ECO:0000313" key="2">
    <source>
        <dbReference type="EMBL" id="KFC84014.1"/>
    </source>
</evidence>
<dbReference type="GeneID" id="78379299"/>
<accession>A0A085GJW9</accession>
<organism evidence="2 3">
    <name type="scientific">Ewingella americana (strain ATCC 33852 / DSM 4580 / CCUG 14506 / JCM 5911 / LMG 7869 / NCTC 12157 / CDC 1468-78)</name>
    <dbReference type="NCBI Taxonomy" id="910964"/>
    <lineage>
        <taxon>Bacteria</taxon>
        <taxon>Pseudomonadati</taxon>
        <taxon>Pseudomonadota</taxon>
        <taxon>Gammaproteobacteria</taxon>
        <taxon>Enterobacterales</taxon>
        <taxon>Yersiniaceae</taxon>
        <taxon>Ewingella</taxon>
    </lineage>
</organism>
<dbReference type="InterPro" id="IPR021647">
    <property type="entry name" value="CusF_Ec"/>
</dbReference>